<evidence type="ECO:0000313" key="4">
    <source>
        <dbReference type="Proteomes" id="UP001154255"/>
    </source>
</evidence>
<dbReference type="Proteomes" id="UP001154255">
    <property type="component" value="Unassembled WGS sequence"/>
</dbReference>
<proteinExistence type="predicted"/>
<feature type="domain" description="DNA circulation N-terminal" evidence="1">
    <location>
        <begin position="2"/>
        <end position="87"/>
    </location>
</feature>
<dbReference type="AlphaFoldDB" id="A0A9W4X7I6"/>
<accession>A0A9W4X7I6</accession>
<dbReference type="Proteomes" id="UP001154259">
    <property type="component" value="Unassembled WGS sequence"/>
</dbReference>
<sequence length="225" mass="24613">MRKASFRGVSFWVNSNSGENGRKTAIHEYPNKDQVWIEDLGRAQRRYHIRGFVLGSDVVTQRQLMLNAVEQEGPGNLIHPTLGMLKVSVTGNLTWNEPDNIQNKVEFNFDCVEYSNPVAGFITELTGSVIGELSDTLSDTAIGDFLKDTAQPLKLGMMDKAVSIASDWGAQALLQGTGAIPIAALGNVLTTQMGDALLNLATNRENLSKAIQVIDPNFETSKVYQ</sequence>
<evidence type="ECO:0000313" key="5">
    <source>
        <dbReference type="Proteomes" id="UP001154259"/>
    </source>
</evidence>
<dbReference type="Pfam" id="PF07157">
    <property type="entry name" value="DNA_circ_N"/>
    <property type="match status" value="1"/>
</dbReference>
<gene>
    <name evidence="3" type="ORF">R53529_LOCUS2044</name>
    <name evidence="2" type="ORF">R53530_LOCUS1968</name>
</gene>
<evidence type="ECO:0000259" key="1">
    <source>
        <dbReference type="Pfam" id="PF07157"/>
    </source>
</evidence>
<organism evidence="2 4">
    <name type="scientific">Commensalibacter communis</name>
    <dbReference type="NCBI Taxonomy" id="2972786"/>
    <lineage>
        <taxon>Bacteria</taxon>
        <taxon>Pseudomonadati</taxon>
        <taxon>Pseudomonadota</taxon>
        <taxon>Alphaproteobacteria</taxon>
        <taxon>Acetobacterales</taxon>
        <taxon>Acetobacteraceae</taxon>
    </lineage>
</organism>
<dbReference type="RefSeq" id="WP_271790463.1">
    <property type="nucleotide sequence ID" value="NZ_CAMXCM010000007.1"/>
</dbReference>
<comment type="caution">
    <text evidence="2">The sequence shown here is derived from an EMBL/GenBank/DDBJ whole genome shotgun (WGS) entry which is preliminary data.</text>
</comment>
<evidence type="ECO:0000313" key="3">
    <source>
        <dbReference type="EMBL" id="CAI3956764.1"/>
    </source>
</evidence>
<dbReference type="EMBL" id="CAMXCS010000007">
    <property type="protein sequence ID" value="CAI3956764.1"/>
    <property type="molecule type" value="Genomic_DNA"/>
</dbReference>
<dbReference type="InterPro" id="IPR009826">
    <property type="entry name" value="DNA_circ_N"/>
</dbReference>
<dbReference type="EMBL" id="CAMXCM010000007">
    <property type="protein sequence ID" value="CAI3953419.1"/>
    <property type="molecule type" value="Genomic_DNA"/>
</dbReference>
<name>A0A9W4X7I6_9PROT</name>
<protein>
    <submittedName>
        <fullName evidence="2">Mu-like prophage DNA circulation protein</fullName>
    </submittedName>
</protein>
<keyword evidence="5" id="KW-1185">Reference proteome</keyword>
<evidence type="ECO:0000313" key="2">
    <source>
        <dbReference type="EMBL" id="CAI3953419.1"/>
    </source>
</evidence>
<reference evidence="2" key="1">
    <citation type="submission" date="2022-10" db="EMBL/GenBank/DDBJ databases">
        <authorList>
            <person name="Botero Cardona J."/>
        </authorList>
    </citation>
    <scope>NUCLEOTIDE SEQUENCE</scope>
    <source>
        <strain evidence="2">LMG 31819</strain>
        <strain evidence="3">R-53529</strain>
    </source>
</reference>